<protein>
    <recommendedName>
        <fullName evidence="2">Endonuclease/exonuclease/phosphatase domain-containing protein</fullName>
    </recommendedName>
</protein>
<feature type="compositionally biased region" description="Pro residues" evidence="1">
    <location>
        <begin position="174"/>
        <end position="194"/>
    </location>
</feature>
<feature type="domain" description="Endonuclease/exonuclease/phosphatase" evidence="2">
    <location>
        <begin position="311"/>
        <end position="479"/>
    </location>
</feature>
<reference evidence="3" key="1">
    <citation type="submission" date="2022-07" db="EMBL/GenBank/DDBJ databases">
        <title>Chromosome-level genome of Muraenolepis orangiensis.</title>
        <authorList>
            <person name="Kim J."/>
        </authorList>
    </citation>
    <scope>NUCLEOTIDE SEQUENCE</scope>
    <source>
        <strain evidence="3">KU_S4_2022</strain>
        <tissue evidence="3">Muscle</tissue>
    </source>
</reference>
<evidence type="ECO:0000259" key="2">
    <source>
        <dbReference type="Pfam" id="PF03372"/>
    </source>
</evidence>
<dbReference type="PANTHER" id="PTHR12121">
    <property type="entry name" value="CARBON CATABOLITE REPRESSOR PROTEIN 4"/>
    <property type="match status" value="1"/>
</dbReference>
<accession>A0A9Q0EI33</accession>
<keyword evidence="4" id="KW-1185">Reference proteome</keyword>
<feature type="compositionally biased region" description="Basic and acidic residues" evidence="1">
    <location>
        <begin position="117"/>
        <end position="128"/>
    </location>
</feature>
<sequence>MSVLLLRSLGSSYLSQLRAFRLRCAPRPCWSASGPPPPPPPPPPPWHLLLLLPPSRRASLLLSQERRSGPLSCLPAHPQSTPPGGISCRCFSTLWGLRTLMERTGRNGPPPYKRWKSTGDDKRERDGRGAAAGSGGKAAETRPRSEHRSRDREASAHRYKSWTNDHSGERRTYPSPPTPGVLKNPGPPPPPPPGMLRNTTPGTFRNAPPPHGTGLRNPNPPPAATGAWGKPPPAAWRNPAPGALRNPTPPPPGTFGNPEDFPPLPGSCPGPPPQRTVAQPLHRRWEEAPACSTNIRSPGGSSSGGFDFSVMSYNILAQDLLQDNAYLYRHCDPGVLPWDFRLPNLLREIEQYDADVLCLQEVQQDHYETQMKPALQALELPPLYLRPGDALLDRDNVGLVLLLRPVAGSGQSDPSDFICVANTHLLYNPRRGDIKLAQLAILLAEISRLSRLPDGSASPVVVCGDFNSTPWSPLYRFLTQGCMEFKDMPIGMVSGQEEGRGQRVLSAPIWSKSLGINQDCCYDNPPASQPPSSDLPEVKEATSDLTVEELTAKTISAYSNRNSRLRHGVGLQSSYSHLLKPDGRPEITTCHSRTAMTVDYILYTPDSHTTSPSLPGGRGLQLLGRLSLVGQSELKAVNGLPNPHHSSDHLPILARFRLRHR</sequence>
<dbReference type="Gene3D" id="3.60.10.10">
    <property type="entry name" value="Endonuclease/exonuclease/phosphatase"/>
    <property type="match status" value="1"/>
</dbReference>
<dbReference type="InterPro" id="IPR050410">
    <property type="entry name" value="CCR4/nocturin_mRNA_transcr"/>
</dbReference>
<name>A0A9Q0EI33_9TELE</name>
<feature type="compositionally biased region" description="Pro residues" evidence="1">
    <location>
        <begin position="260"/>
        <end position="274"/>
    </location>
</feature>
<feature type="region of interest" description="Disordered" evidence="1">
    <location>
        <begin position="102"/>
        <end position="279"/>
    </location>
</feature>
<dbReference type="Proteomes" id="UP001148018">
    <property type="component" value="Unassembled WGS sequence"/>
</dbReference>
<organism evidence="3 4">
    <name type="scientific">Muraenolepis orangiensis</name>
    <name type="common">Patagonian moray cod</name>
    <dbReference type="NCBI Taxonomy" id="630683"/>
    <lineage>
        <taxon>Eukaryota</taxon>
        <taxon>Metazoa</taxon>
        <taxon>Chordata</taxon>
        <taxon>Craniata</taxon>
        <taxon>Vertebrata</taxon>
        <taxon>Euteleostomi</taxon>
        <taxon>Actinopterygii</taxon>
        <taxon>Neopterygii</taxon>
        <taxon>Teleostei</taxon>
        <taxon>Neoteleostei</taxon>
        <taxon>Acanthomorphata</taxon>
        <taxon>Zeiogadaria</taxon>
        <taxon>Gadariae</taxon>
        <taxon>Gadiformes</taxon>
        <taxon>Muraenolepidoidei</taxon>
        <taxon>Muraenolepididae</taxon>
        <taxon>Muraenolepis</taxon>
    </lineage>
</organism>
<evidence type="ECO:0000256" key="1">
    <source>
        <dbReference type="SAM" id="MobiDB-lite"/>
    </source>
</evidence>
<proteinExistence type="predicted"/>
<feature type="compositionally biased region" description="Basic and acidic residues" evidence="1">
    <location>
        <begin position="139"/>
        <end position="156"/>
    </location>
</feature>
<evidence type="ECO:0000313" key="3">
    <source>
        <dbReference type="EMBL" id="KAJ3606136.1"/>
    </source>
</evidence>
<dbReference type="OrthoDB" id="10253982at2759"/>
<dbReference type="Pfam" id="PF03372">
    <property type="entry name" value="Exo_endo_phos"/>
    <property type="match status" value="1"/>
</dbReference>
<dbReference type="EMBL" id="JANIIK010000042">
    <property type="protein sequence ID" value="KAJ3606136.1"/>
    <property type="molecule type" value="Genomic_DNA"/>
</dbReference>
<dbReference type="SUPFAM" id="SSF56219">
    <property type="entry name" value="DNase I-like"/>
    <property type="match status" value="1"/>
</dbReference>
<dbReference type="InterPro" id="IPR005135">
    <property type="entry name" value="Endo/exonuclease/phosphatase"/>
</dbReference>
<dbReference type="InterPro" id="IPR036691">
    <property type="entry name" value="Endo/exonu/phosph_ase_sf"/>
</dbReference>
<dbReference type="AlphaFoldDB" id="A0A9Q0EI33"/>
<gene>
    <name evidence="3" type="ORF">NHX12_025657</name>
</gene>
<evidence type="ECO:0000313" key="4">
    <source>
        <dbReference type="Proteomes" id="UP001148018"/>
    </source>
</evidence>
<dbReference type="PANTHER" id="PTHR12121:SF27">
    <property type="entry name" value="PROTEIN ANGEL HOMOLOG 2"/>
    <property type="match status" value="1"/>
</dbReference>
<dbReference type="GO" id="GO:0000175">
    <property type="term" value="F:3'-5'-RNA exonuclease activity"/>
    <property type="evidence" value="ECO:0007669"/>
    <property type="project" value="TreeGrafter"/>
</dbReference>
<comment type="caution">
    <text evidence="3">The sequence shown here is derived from an EMBL/GenBank/DDBJ whole genome shotgun (WGS) entry which is preliminary data.</text>
</comment>